<comment type="similarity">
    <text evidence="1">Belongs to the peptidase S33 family.</text>
</comment>
<dbReference type="InterPro" id="IPR013595">
    <property type="entry name" value="Pept_S33_TAP-like_C"/>
</dbReference>
<comment type="caution">
    <text evidence="6">The sequence shown here is derived from an EMBL/GenBank/DDBJ whole genome shotgun (WGS) entry which is preliminary data.</text>
</comment>
<evidence type="ECO:0000313" key="7">
    <source>
        <dbReference type="Proteomes" id="UP001141259"/>
    </source>
</evidence>
<keyword evidence="3 6" id="KW-0378">Hydrolase</keyword>
<evidence type="ECO:0000256" key="3">
    <source>
        <dbReference type="ARBA" id="ARBA00022801"/>
    </source>
</evidence>
<dbReference type="PANTHER" id="PTHR43248">
    <property type="entry name" value="2-SUCCINYL-6-HYDROXY-2,4-CYCLOHEXADIENE-1-CARBOXYLATE SYNTHASE"/>
    <property type="match status" value="1"/>
</dbReference>
<keyword evidence="2" id="KW-0732">Signal</keyword>
<proteinExistence type="inferred from homology"/>
<feature type="domain" description="AB hydrolase-1" evidence="4">
    <location>
        <begin position="86"/>
        <end position="251"/>
    </location>
</feature>
<dbReference type="EMBL" id="JANYMP010000005">
    <property type="protein sequence ID" value="MCS7477910.1"/>
    <property type="molecule type" value="Genomic_DNA"/>
</dbReference>
<dbReference type="RefSeq" id="WP_259623414.1">
    <property type="nucleotide sequence ID" value="NZ_JANYMP010000005.1"/>
</dbReference>
<name>A0A9X2VJQ5_9PSEU</name>
<protein>
    <submittedName>
        <fullName evidence="6">Alpha/beta hydrolase</fullName>
    </submittedName>
</protein>
<feature type="domain" description="Peptidase S33 tripeptidyl aminopeptidase-like C-terminal" evidence="5">
    <location>
        <begin position="382"/>
        <end position="466"/>
    </location>
</feature>
<dbReference type="InterPro" id="IPR000073">
    <property type="entry name" value="AB_hydrolase_1"/>
</dbReference>
<dbReference type="Proteomes" id="UP001141259">
    <property type="component" value="Unassembled WGS sequence"/>
</dbReference>
<dbReference type="Pfam" id="PF00561">
    <property type="entry name" value="Abhydrolase_1"/>
    <property type="match status" value="1"/>
</dbReference>
<dbReference type="SUPFAM" id="SSF53474">
    <property type="entry name" value="alpha/beta-Hydrolases"/>
    <property type="match status" value="1"/>
</dbReference>
<dbReference type="Gene3D" id="3.40.50.1820">
    <property type="entry name" value="alpha/beta hydrolase"/>
    <property type="match status" value="1"/>
</dbReference>
<sequence>MSRRMLTRSMLVSVVVVVAVPLMAVPALGHGLTWRPCAAVAKDWDQEDQRSECTTVAVPVDYARPGGRTIDIAVSRIPATGRSEGVVVFNPGGPGHPGTTMPADIAASRAGGIGARHDLVGFDPRGVGYSDGVDCPDEDVEPGLSDEERARRTAEHNRACFDRDPALAASLTTTNVARDLDRVRQALGVRKIGFYGVSWGTALGAAYRTLFDRHVDRMLLDSVLTPEMDMTTMDDGQAAAGEATFRLFSEWIAGRHERYGLGESTDAVARRLLDLRAELTEHPRTAPDGTVVDGTAVTMMLANPRKEWADLAARLKVLAEGGTTARAARANGGLGWDVDPYRSWVFAQTALLCNTSDSPRDFATVARHRTERMARYPVAGGFGIYESRCVGWPRDAEAVRFGRGASPLQLVGHRYEPVTPYPWTNDMRTLVGGDVLTVEDDVHGSLYHLPCADSAVTFFDTGRTDTGTCAGAPVP</sequence>
<evidence type="ECO:0000256" key="2">
    <source>
        <dbReference type="ARBA" id="ARBA00022729"/>
    </source>
</evidence>
<evidence type="ECO:0000259" key="5">
    <source>
        <dbReference type="Pfam" id="PF08386"/>
    </source>
</evidence>
<dbReference type="GO" id="GO:0016787">
    <property type="term" value="F:hydrolase activity"/>
    <property type="evidence" value="ECO:0007669"/>
    <property type="project" value="UniProtKB-KW"/>
</dbReference>
<organism evidence="6 7">
    <name type="scientific">Umezawaea endophytica</name>
    <dbReference type="NCBI Taxonomy" id="1654476"/>
    <lineage>
        <taxon>Bacteria</taxon>
        <taxon>Bacillati</taxon>
        <taxon>Actinomycetota</taxon>
        <taxon>Actinomycetes</taxon>
        <taxon>Pseudonocardiales</taxon>
        <taxon>Pseudonocardiaceae</taxon>
        <taxon>Umezawaea</taxon>
    </lineage>
</organism>
<gene>
    <name evidence="6" type="ORF">NZH93_13685</name>
</gene>
<dbReference type="InterPro" id="IPR051601">
    <property type="entry name" value="Serine_prot/Carboxylest_S33"/>
</dbReference>
<dbReference type="AlphaFoldDB" id="A0A9X2VJQ5"/>
<dbReference type="InterPro" id="IPR029058">
    <property type="entry name" value="AB_hydrolase_fold"/>
</dbReference>
<reference evidence="6" key="1">
    <citation type="submission" date="2022-08" db="EMBL/GenBank/DDBJ databases">
        <authorList>
            <person name="Tistechok S."/>
            <person name="Samborskyy M."/>
            <person name="Roman I."/>
        </authorList>
    </citation>
    <scope>NUCLEOTIDE SEQUENCE</scope>
    <source>
        <strain evidence="6">DSM 103496</strain>
    </source>
</reference>
<evidence type="ECO:0000259" key="4">
    <source>
        <dbReference type="Pfam" id="PF00561"/>
    </source>
</evidence>
<dbReference type="PANTHER" id="PTHR43248:SF29">
    <property type="entry name" value="TRIPEPTIDYL AMINOPEPTIDASE"/>
    <property type="match status" value="1"/>
</dbReference>
<accession>A0A9X2VJQ5</accession>
<evidence type="ECO:0000256" key="1">
    <source>
        <dbReference type="ARBA" id="ARBA00010088"/>
    </source>
</evidence>
<evidence type="ECO:0000313" key="6">
    <source>
        <dbReference type="EMBL" id="MCS7477910.1"/>
    </source>
</evidence>
<keyword evidence="7" id="KW-1185">Reference proteome</keyword>
<dbReference type="Pfam" id="PF08386">
    <property type="entry name" value="Abhydrolase_4"/>
    <property type="match status" value="1"/>
</dbReference>